<dbReference type="InterPro" id="IPR001387">
    <property type="entry name" value="Cro/C1-type_HTH"/>
</dbReference>
<evidence type="ECO:0000313" key="3">
    <source>
        <dbReference type="Proteomes" id="UP001180487"/>
    </source>
</evidence>
<reference evidence="2 3" key="1">
    <citation type="submission" date="2023-07" db="EMBL/GenBank/DDBJ databases">
        <title>Sorghum-associated microbial communities from plants grown in Nebraska, USA.</title>
        <authorList>
            <person name="Schachtman D."/>
        </authorList>
    </citation>
    <scope>NUCLEOTIDE SEQUENCE [LARGE SCALE GENOMIC DNA]</scope>
    <source>
        <strain evidence="2 3">BE313</strain>
    </source>
</reference>
<gene>
    <name evidence="2" type="ORF">J2X19_003640</name>
</gene>
<keyword evidence="2" id="KW-0238">DNA-binding</keyword>
<dbReference type="Pfam" id="PF13560">
    <property type="entry name" value="HTH_31"/>
    <property type="match status" value="1"/>
</dbReference>
<feature type="domain" description="HTH cro/C1-type" evidence="1">
    <location>
        <begin position="18"/>
        <end position="71"/>
    </location>
</feature>
<dbReference type="Proteomes" id="UP001180487">
    <property type="component" value="Unassembled WGS sequence"/>
</dbReference>
<dbReference type="PROSITE" id="PS50943">
    <property type="entry name" value="HTH_CROC1"/>
    <property type="match status" value="1"/>
</dbReference>
<dbReference type="EMBL" id="JAVDXT010000003">
    <property type="protein sequence ID" value="MDR7378946.1"/>
    <property type="molecule type" value="Genomic_DNA"/>
</dbReference>
<evidence type="ECO:0000259" key="1">
    <source>
        <dbReference type="PROSITE" id="PS50943"/>
    </source>
</evidence>
<dbReference type="GO" id="GO:0003677">
    <property type="term" value="F:DNA binding"/>
    <property type="evidence" value="ECO:0007669"/>
    <property type="project" value="UniProtKB-KW"/>
</dbReference>
<dbReference type="SMART" id="SM00530">
    <property type="entry name" value="HTH_XRE"/>
    <property type="match status" value="1"/>
</dbReference>
<dbReference type="RefSeq" id="WP_310375233.1">
    <property type="nucleotide sequence ID" value="NZ_JAVDXT010000003.1"/>
</dbReference>
<dbReference type="InterPro" id="IPR010982">
    <property type="entry name" value="Lambda_DNA-bd_dom_sf"/>
</dbReference>
<sequence length="190" mass="20601">MSHSSQVTVSLPSFGQRLKRLRRSKGWKQASIAALAGVNQATVSRWEAGTVLPSEDTMQGLLSALASAPAQDAALQRLVQHCSQPAHLVTDVDHRLLAASLPRQQIWGVPVAGLLHTSLWRFATEDIAQAEAQLGASGWWEQHAPAPVLVQVRTAQTVGLQIRPSTMLWERVWLANGLPARLCTTLSSHA</sequence>
<comment type="caution">
    <text evidence="2">The sequence shown here is derived from an EMBL/GenBank/DDBJ whole genome shotgun (WGS) entry which is preliminary data.</text>
</comment>
<dbReference type="CDD" id="cd00093">
    <property type="entry name" value="HTH_XRE"/>
    <property type="match status" value="1"/>
</dbReference>
<dbReference type="Gene3D" id="1.10.260.40">
    <property type="entry name" value="lambda repressor-like DNA-binding domains"/>
    <property type="match status" value="1"/>
</dbReference>
<name>A0ABU2CC95_9BURK</name>
<dbReference type="SUPFAM" id="SSF47413">
    <property type="entry name" value="lambda repressor-like DNA-binding domains"/>
    <property type="match status" value="1"/>
</dbReference>
<organism evidence="2 3">
    <name type="scientific">Rhodoferax ferrireducens</name>
    <dbReference type="NCBI Taxonomy" id="192843"/>
    <lineage>
        <taxon>Bacteria</taxon>
        <taxon>Pseudomonadati</taxon>
        <taxon>Pseudomonadota</taxon>
        <taxon>Betaproteobacteria</taxon>
        <taxon>Burkholderiales</taxon>
        <taxon>Comamonadaceae</taxon>
        <taxon>Rhodoferax</taxon>
    </lineage>
</organism>
<accession>A0ABU2CC95</accession>
<proteinExistence type="predicted"/>
<evidence type="ECO:0000313" key="2">
    <source>
        <dbReference type="EMBL" id="MDR7378946.1"/>
    </source>
</evidence>
<keyword evidence="3" id="KW-1185">Reference proteome</keyword>
<protein>
    <submittedName>
        <fullName evidence="2">DNA-binding XRE family transcriptional regulator</fullName>
    </submittedName>
</protein>